<accession>A0ABY9XBE0</accession>
<dbReference type="EMBL" id="CP043494">
    <property type="protein sequence ID" value="WNG52683.1"/>
    <property type="molecule type" value="Genomic_DNA"/>
</dbReference>
<evidence type="ECO:0000259" key="4">
    <source>
        <dbReference type="Pfam" id="PF00248"/>
    </source>
</evidence>
<keyword evidence="1" id="KW-0560">Oxidoreductase</keyword>
<feature type="region of interest" description="Disordered" evidence="2">
    <location>
        <begin position="138"/>
        <end position="157"/>
    </location>
</feature>
<feature type="domain" description="NADP-dependent oxidoreductase" evidence="4">
    <location>
        <begin position="64"/>
        <end position="129"/>
    </location>
</feature>
<proteinExistence type="predicted"/>
<sequence>MKAGLTLAAGAALTSIFGCAQSGLSKRLPAPGMTAKGRVHARGNRRRLGSLEVSSVGLGCLPLVGYYGERLDRTASVALIRRSFDRSCTFFDTAEVYGPYFSEECVGEALAPVRDQVVIATKFGFAVEENQPTRLNSLLEAPGSSRSARARSITEET</sequence>
<evidence type="ECO:0000313" key="5">
    <source>
        <dbReference type="EMBL" id="WNG52683.1"/>
    </source>
</evidence>
<gene>
    <name evidence="5" type="ORF">F0U60_31385</name>
</gene>
<evidence type="ECO:0000256" key="3">
    <source>
        <dbReference type="SAM" id="SignalP"/>
    </source>
</evidence>
<feature type="signal peptide" evidence="3">
    <location>
        <begin position="1"/>
        <end position="20"/>
    </location>
</feature>
<dbReference type="PANTHER" id="PTHR43625:SF77">
    <property type="entry name" value="ALDO-KETO REDUCTASE"/>
    <property type="match status" value="1"/>
</dbReference>
<dbReference type="Gene3D" id="3.20.20.100">
    <property type="entry name" value="NADP-dependent oxidoreductase domain"/>
    <property type="match status" value="1"/>
</dbReference>
<feature type="chain" id="PRO_5045505811" evidence="3">
    <location>
        <begin position="21"/>
        <end position="157"/>
    </location>
</feature>
<dbReference type="InterPro" id="IPR050791">
    <property type="entry name" value="Aldo-Keto_reductase"/>
</dbReference>
<dbReference type="InterPro" id="IPR023210">
    <property type="entry name" value="NADP_OxRdtase_dom"/>
</dbReference>
<dbReference type="PROSITE" id="PS51257">
    <property type="entry name" value="PROKAR_LIPOPROTEIN"/>
    <property type="match status" value="1"/>
</dbReference>
<protein>
    <submittedName>
        <fullName evidence="5">Aldo/keto reductase</fullName>
    </submittedName>
</protein>
<dbReference type="SUPFAM" id="SSF51430">
    <property type="entry name" value="NAD(P)-linked oxidoreductase"/>
    <property type="match status" value="1"/>
</dbReference>
<organism evidence="5 6">
    <name type="scientific">Archangium minus</name>
    <dbReference type="NCBI Taxonomy" id="83450"/>
    <lineage>
        <taxon>Bacteria</taxon>
        <taxon>Pseudomonadati</taxon>
        <taxon>Myxococcota</taxon>
        <taxon>Myxococcia</taxon>
        <taxon>Myxococcales</taxon>
        <taxon>Cystobacterineae</taxon>
        <taxon>Archangiaceae</taxon>
        <taxon>Archangium</taxon>
    </lineage>
</organism>
<dbReference type="InterPro" id="IPR036812">
    <property type="entry name" value="NAD(P)_OxRdtase_dom_sf"/>
</dbReference>
<keyword evidence="6" id="KW-1185">Reference proteome</keyword>
<name>A0ABY9XBE0_9BACT</name>
<keyword evidence="3" id="KW-0732">Signal</keyword>
<dbReference type="PANTHER" id="PTHR43625">
    <property type="entry name" value="AFLATOXIN B1 ALDEHYDE REDUCTASE"/>
    <property type="match status" value="1"/>
</dbReference>
<evidence type="ECO:0000256" key="1">
    <source>
        <dbReference type="ARBA" id="ARBA00023002"/>
    </source>
</evidence>
<evidence type="ECO:0000313" key="6">
    <source>
        <dbReference type="Proteomes" id="UP001611383"/>
    </source>
</evidence>
<evidence type="ECO:0000256" key="2">
    <source>
        <dbReference type="SAM" id="MobiDB-lite"/>
    </source>
</evidence>
<reference evidence="5 6" key="1">
    <citation type="submission" date="2019-08" db="EMBL/GenBank/DDBJ databases">
        <title>Archangium and Cystobacter genomes.</title>
        <authorList>
            <person name="Chen I.-C.K."/>
            <person name="Wielgoss S."/>
        </authorList>
    </citation>
    <scope>NUCLEOTIDE SEQUENCE [LARGE SCALE GENOMIC DNA]</scope>
    <source>
        <strain evidence="5 6">Cbm 6</strain>
    </source>
</reference>
<dbReference type="Pfam" id="PF00248">
    <property type="entry name" value="Aldo_ket_red"/>
    <property type="match status" value="1"/>
</dbReference>
<dbReference type="Proteomes" id="UP001611383">
    <property type="component" value="Chromosome"/>
</dbReference>